<dbReference type="Proteomes" id="UP000234530">
    <property type="component" value="Chromosome"/>
</dbReference>
<dbReference type="GO" id="GO:0008757">
    <property type="term" value="F:S-adenosylmethionine-dependent methyltransferase activity"/>
    <property type="evidence" value="ECO:0007669"/>
    <property type="project" value="InterPro"/>
</dbReference>
<dbReference type="EMBL" id="CP025430">
    <property type="protein sequence ID" value="AUH65887.1"/>
    <property type="molecule type" value="Genomic_DNA"/>
</dbReference>
<keyword evidence="3 5" id="KW-0808">Transferase</keyword>
<keyword evidence="6" id="KW-1185">Reference proteome</keyword>
<feature type="domain" description="Methyltransferase type 11" evidence="4">
    <location>
        <begin position="40"/>
        <end position="128"/>
    </location>
</feature>
<dbReference type="AlphaFoldDB" id="A0A2H5F2X8"/>
<gene>
    <name evidence="5" type="ORF">CX676_18400</name>
</gene>
<dbReference type="Pfam" id="PF08241">
    <property type="entry name" value="Methyltransf_11"/>
    <property type="match status" value="1"/>
</dbReference>
<keyword evidence="2 5" id="KW-0489">Methyltransferase</keyword>
<sequence>MAERRHFEEGGAGYARHRPTYPPALAGALAALPAGRGHALDVGCGNGQLTVLLAAEFDRVTGTDISADQIAHAEPRPNITYRVEPAEQSALPDGAVDLIVAAQAAHWFDLPRFHAEVRRVAAPGAALALVSYGVPQLDGPAGTRFKDFYWGDIHPFWPEGRAHVEQGYAALDFPFAELSIPPLMIERDWSLAALAGYVETWSAVKAAARAGQGAIAETAMAETAALWGDPGTEYRISWPITGRFARLD</sequence>
<dbReference type="RefSeq" id="WP_101753862.1">
    <property type="nucleotide sequence ID" value="NZ_CP025430.1"/>
</dbReference>
<dbReference type="PANTHER" id="PTHR44942:SF4">
    <property type="entry name" value="METHYLTRANSFERASE TYPE 11 DOMAIN-CONTAINING PROTEIN"/>
    <property type="match status" value="1"/>
</dbReference>
<evidence type="ECO:0000313" key="5">
    <source>
        <dbReference type="EMBL" id="AUH65887.1"/>
    </source>
</evidence>
<dbReference type="InterPro" id="IPR013216">
    <property type="entry name" value="Methyltransf_11"/>
</dbReference>
<protein>
    <submittedName>
        <fullName evidence="5">Class I SAM-dependent methyltransferase</fullName>
    </submittedName>
</protein>
<accession>A0A2H5F2X8</accession>
<evidence type="ECO:0000259" key="4">
    <source>
        <dbReference type="Pfam" id="PF08241"/>
    </source>
</evidence>
<name>A0A2H5F2X8_9RHOB</name>
<reference evidence="5 6" key="1">
    <citation type="journal article" date="2013" name="Antonie Van Leeuwenhoek">
        <title>Paracoccus zhejiangensis sp. nov., isolated from activated sludge in wastewater-treatment system.</title>
        <authorList>
            <person name="Wu Z.G."/>
            <person name="Zhang D.F."/>
            <person name="Liu Y.L."/>
            <person name="Wang F."/>
            <person name="Jiang X."/>
            <person name="Li C."/>
            <person name="Li S.P."/>
            <person name="Hong Q."/>
            <person name="Li W.J."/>
        </authorList>
    </citation>
    <scope>NUCLEOTIDE SEQUENCE [LARGE SCALE GENOMIC DNA]</scope>
    <source>
        <strain evidence="5 6">J6</strain>
    </source>
</reference>
<evidence type="ECO:0000256" key="3">
    <source>
        <dbReference type="ARBA" id="ARBA00022679"/>
    </source>
</evidence>
<evidence type="ECO:0000256" key="2">
    <source>
        <dbReference type="ARBA" id="ARBA00022603"/>
    </source>
</evidence>
<dbReference type="InterPro" id="IPR051052">
    <property type="entry name" value="Diverse_substrate_MTase"/>
</dbReference>
<dbReference type="OrthoDB" id="9797252at2"/>
<proteinExistence type="inferred from homology"/>
<dbReference type="GO" id="GO:0032259">
    <property type="term" value="P:methylation"/>
    <property type="evidence" value="ECO:0007669"/>
    <property type="project" value="UniProtKB-KW"/>
</dbReference>
<evidence type="ECO:0000313" key="6">
    <source>
        <dbReference type="Proteomes" id="UP000234530"/>
    </source>
</evidence>
<organism evidence="5 6">
    <name type="scientific">Paracoccus zhejiangensis</name>
    <dbReference type="NCBI Taxonomy" id="1077935"/>
    <lineage>
        <taxon>Bacteria</taxon>
        <taxon>Pseudomonadati</taxon>
        <taxon>Pseudomonadota</taxon>
        <taxon>Alphaproteobacteria</taxon>
        <taxon>Rhodobacterales</taxon>
        <taxon>Paracoccaceae</taxon>
        <taxon>Paracoccus</taxon>
    </lineage>
</organism>
<dbReference type="CDD" id="cd02440">
    <property type="entry name" value="AdoMet_MTases"/>
    <property type="match status" value="1"/>
</dbReference>
<dbReference type="SUPFAM" id="SSF53335">
    <property type="entry name" value="S-adenosyl-L-methionine-dependent methyltransferases"/>
    <property type="match status" value="1"/>
</dbReference>
<dbReference type="PANTHER" id="PTHR44942">
    <property type="entry name" value="METHYLTRANSF_11 DOMAIN-CONTAINING PROTEIN"/>
    <property type="match status" value="1"/>
</dbReference>
<evidence type="ECO:0000256" key="1">
    <source>
        <dbReference type="ARBA" id="ARBA00008361"/>
    </source>
</evidence>
<comment type="similarity">
    <text evidence="1">Belongs to the methyltransferase superfamily.</text>
</comment>
<dbReference type="Gene3D" id="3.40.50.150">
    <property type="entry name" value="Vaccinia Virus protein VP39"/>
    <property type="match status" value="1"/>
</dbReference>
<dbReference type="KEGG" id="pzh:CX676_18400"/>
<dbReference type="InterPro" id="IPR029063">
    <property type="entry name" value="SAM-dependent_MTases_sf"/>
</dbReference>